<accession>A0A8A2VCN1</accession>
<dbReference type="GeneID" id="63186077"/>
<evidence type="ECO:0000313" key="1">
    <source>
        <dbReference type="EMBL" id="QSW99793.1"/>
    </source>
</evidence>
<organism evidence="1 2">
    <name type="scientific">Haloterrigena alkaliphila</name>
    <dbReference type="NCBI Taxonomy" id="2816475"/>
    <lineage>
        <taxon>Archaea</taxon>
        <taxon>Methanobacteriati</taxon>
        <taxon>Methanobacteriota</taxon>
        <taxon>Stenosarchaea group</taxon>
        <taxon>Halobacteria</taxon>
        <taxon>Halobacteriales</taxon>
        <taxon>Natrialbaceae</taxon>
        <taxon>Haloterrigena</taxon>
    </lineage>
</organism>
<name>A0A8A2VCN1_9EURY</name>
<dbReference type="RefSeq" id="WP_207289399.1">
    <property type="nucleotide sequence ID" value="NZ_CP071462.1"/>
</dbReference>
<reference evidence="1 2" key="1">
    <citation type="submission" date="2021-03" db="EMBL/GenBank/DDBJ databases">
        <title>Haloterrigena longa sp. nov. and Haloterrigena limicola sp. nov., extremely halophilic archaea isolated from a salt lake.</title>
        <authorList>
            <person name="Henglin C."/>
        </authorList>
    </citation>
    <scope>NUCLEOTIDE SEQUENCE [LARGE SCALE GENOMIC DNA]</scope>
    <source>
        <strain evidence="1 2">KZCA68</strain>
    </source>
</reference>
<evidence type="ECO:0000313" key="2">
    <source>
        <dbReference type="Proteomes" id="UP000663203"/>
    </source>
</evidence>
<dbReference type="KEGG" id="hakz:J0X25_02190"/>
<gene>
    <name evidence="1" type="ORF">J0X25_02190</name>
</gene>
<proteinExistence type="predicted"/>
<protein>
    <submittedName>
        <fullName evidence="1">Uncharacterized protein</fullName>
    </submittedName>
</protein>
<dbReference type="Proteomes" id="UP000663203">
    <property type="component" value="Chromosome"/>
</dbReference>
<dbReference type="EMBL" id="CP071462">
    <property type="protein sequence ID" value="QSW99793.1"/>
    <property type="molecule type" value="Genomic_DNA"/>
</dbReference>
<dbReference type="AlphaFoldDB" id="A0A8A2VCN1"/>
<keyword evidence="2" id="KW-1185">Reference proteome</keyword>
<sequence>MNKDKRLTENEAREFLKLLDRVEDDLDDAFTDASEEVFGDGDPDDSFEEKWNAPVGQVYTEHTRGRLRTFVKHVYLQEEEPVNDSEEIEDQENEYLGKAVLQPPLDDEEIEEIDDEKLRALAWDLDAIATAYNYATDPTIPDLARDDIGTWVDPKTEMRLTQARSLLKEAYDRLHGSIGDELEQYKTEEP</sequence>